<dbReference type="CDD" id="cd00051">
    <property type="entry name" value="EFh"/>
    <property type="match status" value="1"/>
</dbReference>
<feature type="compositionally biased region" description="Low complexity" evidence="3">
    <location>
        <begin position="46"/>
        <end position="61"/>
    </location>
</feature>
<dbReference type="Pfam" id="PF13499">
    <property type="entry name" value="EF-hand_7"/>
    <property type="match status" value="1"/>
</dbReference>
<dbReference type="GO" id="GO:0005509">
    <property type="term" value="F:calcium ion binding"/>
    <property type="evidence" value="ECO:0007669"/>
    <property type="project" value="InterPro"/>
</dbReference>
<feature type="compositionally biased region" description="Polar residues" evidence="3">
    <location>
        <begin position="695"/>
        <end position="710"/>
    </location>
</feature>
<dbReference type="SMART" id="SM00054">
    <property type="entry name" value="EFh"/>
    <property type="match status" value="2"/>
</dbReference>
<evidence type="ECO:0000259" key="4">
    <source>
        <dbReference type="PROSITE" id="PS50222"/>
    </source>
</evidence>
<evidence type="ECO:0000256" key="2">
    <source>
        <dbReference type="SAM" id="Coils"/>
    </source>
</evidence>
<evidence type="ECO:0000256" key="3">
    <source>
        <dbReference type="SAM" id="MobiDB-lite"/>
    </source>
</evidence>
<dbReference type="Gene3D" id="1.10.238.10">
    <property type="entry name" value="EF-hand"/>
    <property type="match status" value="1"/>
</dbReference>
<name>A0A9W6ZUN0_9STRA</name>
<reference evidence="5" key="1">
    <citation type="submission" date="2022-07" db="EMBL/GenBank/DDBJ databases">
        <title>Genome analysis of Parmales, a sister group of diatoms, reveals the evolutionary specialization of diatoms from phago-mixotrophs to photoautotrophs.</title>
        <authorList>
            <person name="Ban H."/>
            <person name="Sato S."/>
            <person name="Yoshikawa S."/>
            <person name="Kazumasa Y."/>
            <person name="Nakamura Y."/>
            <person name="Ichinomiya M."/>
            <person name="Saitoh K."/>
            <person name="Sato N."/>
            <person name="Blanc-Mathieu R."/>
            <person name="Endo H."/>
            <person name="Kuwata A."/>
            <person name="Ogata H."/>
        </authorList>
    </citation>
    <scope>NUCLEOTIDE SEQUENCE</scope>
</reference>
<feature type="region of interest" description="Disordered" evidence="3">
    <location>
        <begin position="1205"/>
        <end position="1227"/>
    </location>
</feature>
<proteinExistence type="predicted"/>
<dbReference type="PROSITE" id="PS50222">
    <property type="entry name" value="EF_HAND_2"/>
    <property type="match status" value="2"/>
</dbReference>
<dbReference type="EMBL" id="BRXZ01002208">
    <property type="protein sequence ID" value="GMH57090.1"/>
    <property type="molecule type" value="Genomic_DNA"/>
</dbReference>
<accession>A0A9W6ZUN0</accession>
<feature type="coiled-coil region" evidence="2">
    <location>
        <begin position="1793"/>
        <end position="1860"/>
    </location>
</feature>
<feature type="coiled-coil region" evidence="2">
    <location>
        <begin position="285"/>
        <end position="319"/>
    </location>
</feature>
<feature type="compositionally biased region" description="Pro residues" evidence="3">
    <location>
        <begin position="206"/>
        <end position="216"/>
    </location>
</feature>
<feature type="compositionally biased region" description="Low complexity" evidence="3">
    <location>
        <begin position="237"/>
        <end position="248"/>
    </location>
</feature>
<feature type="compositionally biased region" description="Polar residues" evidence="3">
    <location>
        <begin position="133"/>
        <end position="144"/>
    </location>
</feature>
<feature type="coiled-coil region" evidence="2">
    <location>
        <begin position="453"/>
        <end position="508"/>
    </location>
</feature>
<protein>
    <recommendedName>
        <fullName evidence="4">EF-hand domain-containing protein</fullName>
    </recommendedName>
</protein>
<feature type="region of interest" description="Disordered" evidence="3">
    <location>
        <begin position="35"/>
        <end position="144"/>
    </location>
</feature>
<feature type="coiled-coil region" evidence="2">
    <location>
        <begin position="1902"/>
        <end position="1956"/>
    </location>
</feature>
<feature type="compositionally biased region" description="Low complexity" evidence="3">
    <location>
        <begin position="217"/>
        <end position="230"/>
    </location>
</feature>
<feature type="coiled-coil region" evidence="2">
    <location>
        <begin position="1549"/>
        <end position="1692"/>
    </location>
</feature>
<feature type="compositionally biased region" description="Polar residues" evidence="3">
    <location>
        <begin position="113"/>
        <end position="124"/>
    </location>
</feature>
<feature type="domain" description="EF-hand" evidence="4">
    <location>
        <begin position="1755"/>
        <end position="1790"/>
    </location>
</feature>
<dbReference type="PROSITE" id="PS00018">
    <property type="entry name" value="EF_HAND_1"/>
    <property type="match status" value="2"/>
</dbReference>
<keyword evidence="6" id="KW-1185">Reference proteome</keyword>
<evidence type="ECO:0000313" key="5">
    <source>
        <dbReference type="EMBL" id="GMH57090.1"/>
    </source>
</evidence>
<feature type="compositionally biased region" description="Basic residues" evidence="3">
    <location>
        <begin position="95"/>
        <end position="110"/>
    </location>
</feature>
<feature type="coiled-coil region" evidence="2">
    <location>
        <begin position="808"/>
        <end position="849"/>
    </location>
</feature>
<feature type="compositionally biased region" description="Basic and acidic residues" evidence="3">
    <location>
        <begin position="78"/>
        <end position="90"/>
    </location>
</feature>
<feature type="compositionally biased region" description="Acidic residues" evidence="3">
    <location>
        <begin position="656"/>
        <end position="680"/>
    </location>
</feature>
<dbReference type="SUPFAM" id="SSF47473">
    <property type="entry name" value="EF-hand"/>
    <property type="match status" value="1"/>
</dbReference>
<sequence>MSGIVPPPLHACGSSTLDDNVVPVEVLRMSIDALNHPSAPPPHPPSASFDFISSSESDNSIGHGGIVASDDSLFSSESSDRRRAKYEAKINKINKGGRSRSRARRKKSKSSRNTSHSTPHSLTFESHGAPVSNALSSSTESNNANLTHSTMKKAAASHLEEEKKNLTILPSEALIITPDRLLHPHPPNHPRPAVSNAAVAVATPTQTPPPATPTTPPSSSFSTSSSSATSFDDETIESSGIPISIRIPNPSPPAPHTPTTLENGSIDPESVLILQNTVSNTLVANKQLSLNLKHWKNTNATLQQKLSQLSSQLHTSRSENNRMHEENAMLKAASDGGDLGLFREEGWKASQDHIVALQAANQQLQLRLAGEIDAGKNSAATLKSQNSALQQEVARLANLLTQKNILLNGQARETGRSKDEVEKYRDLMEGKLAQANGKVAAYEALTSASEREKTELASKVERSKIELANIEREMETLTSESDSKDSEFRNLQALCKDQEKELHDFKTRSVGDVEKMLRHEIDAMNAKHSEELEKERVETKRLKGAVDEVKEERDGGRNQILSLQREVNTYKTSLRRLGEELRNVAAMNGVNAGSSVNMSLDSTSGFTTLLEMSRDVLNESEGSVLIGDLMGDDDANDESRGSESVGEGDGTVVNYAEEEGGEEGGGEVDNEEGGDDDDSAASDLPPQLQPETLMADSNTQTDPSPISPEFQRQLQQLSNERSNLAAELASMRNRNEFLITANNELAVTTRRMEEEWKSMNMERVEKDGMVRKLEAVVEAMKGELDAIASSEARLRRGGGRNVANDPLRDELNSRLHKLREELNEMTSTNAVLRQENATKNAEVEGWKEENLGLCERVAGLERRVKVVVKEVGGVEKVEEEVAKVELRDMQVQTEVETEAGGVEEVEEEVAKVELRDRQVRTEVEMEEAGGVKKVEEEVAKVELRDRQVQTEVEEEVAKVELRDRQVQTEVEEEVAKVEMRDRQVQTKVEMEVGEKDAEIARLGIELKETRERMKLLESEIEGFEIEGELGKITSGGEEREKEEEVERLRGELKLNQEAMKKLTVTIAQLKVRETEMKERLESQRVAMGGGGREVEESLESQRMAMEEEKEKEKEVLIEMLRKEKREELEDLTEKLGKEHGEEVERKLERLAEKLGKEHGEEVERKLEGLAEKLGKEHAQMVEGELEGLAEKLGKEHAQMVSDLETKLENEKKESLESQRIAMEKSKGEELEGLVERLEKEHAQVIYNLEAKLGEVKKESLESQRVAMEKEKGEAMEALTREFGGENAEVISNLIAKYGKEKEDSMRALTQKLDSEKEEAVRVVEKRLVEEREEAVKGLEKKLMGEKEEAVEIVEKKLMGKKEEAVKALEKKLLGEKEEAVKALEKKLMGEKEEAVRGLEKKLLEEKEIAKAALNAKLEKELNNLEIASGEIKKLRGDLTSQADDFQQLQIRLRERHEEAIESVENDHKGKLASLQTRLEREVETTKAINKVKLEKMRKEKSGEIKIVEETMQGKIDDLLAILSHDDGEGGEGAEIEGLKRAIVKFEGQVAEAGKALTAKEAELQRLALELEEERERREKGEGDVEVVRGEIRGVEEVVKGLKEERGVLRKEVGVLKGQLEGVRREMREIGEDEERRLEEVERVVEEKGREVGRVLAAKEKVETRLEVAKAAVEVAEAKAAEVGRKLAEIKAAADAKPPVSTSNPPPPSDNYEDIFDRLDKNHDGKLTPREIVLGLRKNPDIAAELGISAHIGEGSTRDALMAMFIAMDIDQNDEVSKKEFVQFERKIHEDRGKREKEGEVKKVREELEEAEKKFEDERVKAADLIRDARQACEMTINGVRAEAAIEVKGLERKLELVKVEMEGSVGGPSLSMNVSEASIAAERAALTASHETSLNETMTALRQEKNAAVKEVRARLQNEKEIFARALHAKLQAEHLKKIKNLTTKHRAEVERLREEMESKDLKAAKVIEGVRRDVGGLAGVGGGRRDVAEVKAKYREKIRKLKAAWEEEKKEIVRIVKGECDAILRRTEKAQNLHDKFLQRVERLGLRGGGGGAGEQEDTGMSMRETDEFLKSLLEDFEGKKL</sequence>
<dbReference type="InterPro" id="IPR002048">
    <property type="entry name" value="EF_hand_dom"/>
</dbReference>
<feature type="coiled-coil region" evidence="2">
    <location>
        <begin position="999"/>
        <end position="1058"/>
    </location>
</feature>
<evidence type="ECO:0000313" key="6">
    <source>
        <dbReference type="Proteomes" id="UP001165082"/>
    </source>
</evidence>
<feature type="coiled-coil region" evidence="2">
    <location>
        <begin position="532"/>
        <end position="580"/>
    </location>
</feature>
<feature type="region of interest" description="Disordered" evidence="3">
    <location>
        <begin position="1085"/>
        <end position="1112"/>
    </location>
</feature>
<comment type="caution">
    <text evidence="5">The sequence shown here is derived from an EMBL/GenBank/DDBJ whole genome shotgun (WGS) entry which is preliminary data.</text>
</comment>
<dbReference type="Proteomes" id="UP001165082">
    <property type="component" value="Unassembled WGS sequence"/>
</dbReference>
<organism evidence="5 6">
    <name type="scientific">Triparma retinervis</name>
    <dbReference type="NCBI Taxonomy" id="2557542"/>
    <lineage>
        <taxon>Eukaryota</taxon>
        <taxon>Sar</taxon>
        <taxon>Stramenopiles</taxon>
        <taxon>Ochrophyta</taxon>
        <taxon>Bolidophyceae</taxon>
        <taxon>Parmales</taxon>
        <taxon>Triparmaceae</taxon>
        <taxon>Triparma</taxon>
    </lineage>
</organism>
<feature type="region of interest" description="Disordered" evidence="3">
    <location>
        <begin position="626"/>
        <end position="710"/>
    </location>
</feature>
<keyword evidence="2" id="KW-0175">Coiled coil</keyword>
<feature type="domain" description="EF-hand" evidence="4">
    <location>
        <begin position="1706"/>
        <end position="1741"/>
    </location>
</feature>
<keyword evidence="1" id="KW-0106">Calcium</keyword>
<evidence type="ECO:0000256" key="1">
    <source>
        <dbReference type="ARBA" id="ARBA00022837"/>
    </source>
</evidence>
<gene>
    <name evidence="5" type="ORF">TrRE_jg7655</name>
</gene>
<dbReference type="InterPro" id="IPR011992">
    <property type="entry name" value="EF-hand-dom_pair"/>
</dbReference>
<feature type="coiled-coil region" evidence="2">
    <location>
        <begin position="874"/>
        <end position="951"/>
    </location>
</feature>
<dbReference type="OrthoDB" id="207427at2759"/>
<dbReference type="InterPro" id="IPR018247">
    <property type="entry name" value="EF_Hand_1_Ca_BS"/>
</dbReference>
<feature type="region of interest" description="Disordered" evidence="3">
    <location>
        <begin position="203"/>
        <end position="265"/>
    </location>
</feature>